<dbReference type="Pfam" id="PF11848">
    <property type="entry name" value="DUF3368"/>
    <property type="match status" value="1"/>
</dbReference>
<comment type="caution">
    <text evidence="1">The sequence shown here is derived from an EMBL/GenBank/DDBJ whole genome shotgun (WGS) entry which is preliminary data.</text>
</comment>
<dbReference type="RefSeq" id="WP_169486709.1">
    <property type="nucleotide sequence ID" value="NZ_JABBGJ010000017.1"/>
</dbReference>
<dbReference type="Proteomes" id="UP000544134">
    <property type="component" value="Unassembled WGS sequence"/>
</dbReference>
<gene>
    <name evidence="1" type="ORF">HHL24_17615</name>
</gene>
<proteinExistence type="predicted"/>
<accession>A0A848IK44</accession>
<dbReference type="AlphaFoldDB" id="A0A848IK44"/>
<reference evidence="1 2" key="1">
    <citation type="submission" date="2020-04" db="EMBL/GenBank/DDBJ databases">
        <title>Paraburkholderia sp. RP-4-7 isolated from soil.</title>
        <authorList>
            <person name="Dahal R.H."/>
        </authorList>
    </citation>
    <scope>NUCLEOTIDE SEQUENCE [LARGE SCALE GENOMIC DNA]</scope>
    <source>
        <strain evidence="1 2">RP-4-7</strain>
    </source>
</reference>
<evidence type="ECO:0000313" key="1">
    <source>
        <dbReference type="EMBL" id="NML99746.1"/>
    </source>
</evidence>
<dbReference type="EMBL" id="JABBGJ010000017">
    <property type="protein sequence ID" value="NML99746.1"/>
    <property type="molecule type" value="Genomic_DNA"/>
</dbReference>
<sequence>MTFLSCLTKDTELVLDTSVIINLLATEHAVPILKALEVPIVVTGNVVREIERGAVNGRPEFELLTAMVNEGIVRVEELGGEVLATLFDLVSGGTEESLDDGEAATLAFAYGSGFYAAIDEKKATRLAAVRFESLRLVTTIDILAHESVRTLLGDELLADATFRALRLARMQVREHQFEWVAELIGPENVDACSSLRRLAKRRATIHHLQNVNERTA</sequence>
<organism evidence="1 2">
    <name type="scientific">Paraburkholderia polaris</name>
    <dbReference type="NCBI Taxonomy" id="2728848"/>
    <lineage>
        <taxon>Bacteria</taxon>
        <taxon>Pseudomonadati</taxon>
        <taxon>Pseudomonadota</taxon>
        <taxon>Betaproteobacteria</taxon>
        <taxon>Burkholderiales</taxon>
        <taxon>Burkholderiaceae</taxon>
        <taxon>Paraburkholderia</taxon>
    </lineage>
</organism>
<keyword evidence="2" id="KW-1185">Reference proteome</keyword>
<evidence type="ECO:0000313" key="2">
    <source>
        <dbReference type="Proteomes" id="UP000544134"/>
    </source>
</evidence>
<name>A0A848IK44_9BURK</name>
<dbReference type="InterPro" id="IPR021799">
    <property type="entry name" value="PIN-like_prokaryotic"/>
</dbReference>
<protein>
    <submittedName>
        <fullName evidence="1">Uncharacterized protein</fullName>
    </submittedName>
</protein>